<dbReference type="Proteomes" id="UP000613177">
    <property type="component" value="Unassembled WGS sequence"/>
</dbReference>
<evidence type="ECO:0000313" key="3">
    <source>
        <dbReference type="Proteomes" id="UP000613177"/>
    </source>
</evidence>
<feature type="region of interest" description="Disordered" evidence="1">
    <location>
        <begin position="1"/>
        <end position="21"/>
    </location>
</feature>
<comment type="caution">
    <text evidence="2">The sequence shown here is derived from an EMBL/GenBank/DDBJ whole genome shotgun (WGS) entry which is preliminary data.</text>
</comment>
<protein>
    <submittedName>
        <fullName evidence="2">Uncharacterized protein</fullName>
    </submittedName>
</protein>
<dbReference type="EMBL" id="JAEPRE010000135">
    <property type="protein sequence ID" value="KAG2231795.1"/>
    <property type="molecule type" value="Genomic_DNA"/>
</dbReference>
<accession>A0A8H7SNS8</accession>
<gene>
    <name evidence="2" type="ORF">INT48_005450</name>
</gene>
<reference evidence="2" key="1">
    <citation type="submission" date="2021-01" db="EMBL/GenBank/DDBJ databases">
        <title>Metabolic potential, ecology and presence of endohyphal bacteria is reflected in genomic diversity of Mucoromycotina.</title>
        <authorList>
            <person name="Muszewska A."/>
            <person name="Okrasinska A."/>
            <person name="Steczkiewicz K."/>
            <person name="Drgas O."/>
            <person name="Orlowska M."/>
            <person name="Perlinska-Lenart U."/>
            <person name="Aleksandrzak-Piekarczyk T."/>
            <person name="Szatraj K."/>
            <person name="Zielenkiewicz U."/>
            <person name="Pilsyk S."/>
            <person name="Malc E."/>
            <person name="Mieczkowski P."/>
            <person name="Kruszewska J.S."/>
            <person name="Biernat P."/>
            <person name="Pawlowska J."/>
        </authorList>
    </citation>
    <scope>NUCLEOTIDE SEQUENCE</scope>
    <source>
        <strain evidence="2">WA0000018081</strain>
    </source>
</reference>
<evidence type="ECO:0000313" key="2">
    <source>
        <dbReference type="EMBL" id="KAG2231795.1"/>
    </source>
</evidence>
<dbReference type="AlphaFoldDB" id="A0A8H7SNS8"/>
<organism evidence="2 3">
    <name type="scientific">Thamnidium elegans</name>
    <dbReference type="NCBI Taxonomy" id="101142"/>
    <lineage>
        <taxon>Eukaryota</taxon>
        <taxon>Fungi</taxon>
        <taxon>Fungi incertae sedis</taxon>
        <taxon>Mucoromycota</taxon>
        <taxon>Mucoromycotina</taxon>
        <taxon>Mucoromycetes</taxon>
        <taxon>Mucorales</taxon>
        <taxon>Mucorineae</taxon>
        <taxon>Mucoraceae</taxon>
        <taxon>Thamnidium</taxon>
    </lineage>
</organism>
<evidence type="ECO:0000256" key="1">
    <source>
        <dbReference type="SAM" id="MobiDB-lite"/>
    </source>
</evidence>
<sequence length="103" mass="12177">MSFKMFYEDGQGEILDENGTEAMDWDEEVDNPYRTQTLTSLQEWQSHQIVYEPETRNLQNQLSQQHPSESKPRKIDNRRNLEQFSFEDGCSNVLQVTNEETIC</sequence>
<feature type="compositionally biased region" description="Acidic residues" evidence="1">
    <location>
        <begin position="10"/>
        <end position="21"/>
    </location>
</feature>
<keyword evidence="3" id="KW-1185">Reference proteome</keyword>
<proteinExistence type="predicted"/>
<name>A0A8H7SNS8_9FUNG</name>